<dbReference type="AlphaFoldDB" id="A0AAV9GCQ1"/>
<dbReference type="EMBL" id="MU865959">
    <property type="protein sequence ID" value="KAK4446200.1"/>
    <property type="molecule type" value="Genomic_DNA"/>
</dbReference>
<keyword evidence="3" id="KW-1185">Reference proteome</keyword>
<dbReference type="Gene3D" id="3.40.50.150">
    <property type="entry name" value="Vaccinia Virus protein VP39"/>
    <property type="match status" value="1"/>
</dbReference>
<gene>
    <name evidence="2" type="ORF">QBC34DRAFT_497126</name>
</gene>
<dbReference type="GO" id="GO:0032259">
    <property type="term" value="P:methylation"/>
    <property type="evidence" value="ECO:0007669"/>
    <property type="project" value="UniProtKB-KW"/>
</dbReference>
<evidence type="ECO:0000313" key="3">
    <source>
        <dbReference type="Proteomes" id="UP001321760"/>
    </source>
</evidence>
<reference evidence="2" key="1">
    <citation type="journal article" date="2023" name="Mol. Phylogenet. Evol.">
        <title>Genome-scale phylogeny and comparative genomics of the fungal order Sordariales.</title>
        <authorList>
            <person name="Hensen N."/>
            <person name="Bonometti L."/>
            <person name="Westerberg I."/>
            <person name="Brannstrom I.O."/>
            <person name="Guillou S."/>
            <person name="Cros-Aarteil S."/>
            <person name="Calhoun S."/>
            <person name="Haridas S."/>
            <person name="Kuo A."/>
            <person name="Mondo S."/>
            <person name="Pangilinan J."/>
            <person name="Riley R."/>
            <person name="LaButti K."/>
            <person name="Andreopoulos B."/>
            <person name="Lipzen A."/>
            <person name="Chen C."/>
            <person name="Yan M."/>
            <person name="Daum C."/>
            <person name="Ng V."/>
            <person name="Clum A."/>
            <person name="Steindorff A."/>
            <person name="Ohm R.A."/>
            <person name="Martin F."/>
            <person name="Silar P."/>
            <person name="Natvig D.O."/>
            <person name="Lalanne C."/>
            <person name="Gautier V."/>
            <person name="Ament-Velasquez S.L."/>
            <person name="Kruys A."/>
            <person name="Hutchinson M.I."/>
            <person name="Powell A.J."/>
            <person name="Barry K."/>
            <person name="Miller A.N."/>
            <person name="Grigoriev I.V."/>
            <person name="Debuchy R."/>
            <person name="Gladieux P."/>
            <person name="Hiltunen Thoren M."/>
            <person name="Johannesson H."/>
        </authorList>
    </citation>
    <scope>NUCLEOTIDE SEQUENCE</scope>
    <source>
        <strain evidence="2">PSN243</strain>
    </source>
</reference>
<dbReference type="Proteomes" id="UP001321760">
    <property type="component" value="Unassembled WGS sequence"/>
</dbReference>
<proteinExistence type="inferred from homology"/>
<evidence type="ECO:0000313" key="2">
    <source>
        <dbReference type="EMBL" id="KAK4446200.1"/>
    </source>
</evidence>
<keyword evidence="2" id="KW-0808">Transferase</keyword>
<dbReference type="CDD" id="cd02440">
    <property type="entry name" value="AdoMet_MTases"/>
    <property type="match status" value="1"/>
</dbReference>
<comment type="similarity">
    <text evidence="1">Belongs to the methyltransferase superfamily. LaeA methyltransferase family.</text>
</comment>
<protein>
    <submittedName>
        <fullName evidence="2">S-adenosyl-L-methionine-dependent methyltransferase</fullName>
    </submittedName>
</protein>
<comment type="caution">
    <text evidence="2">The sequence shown here is derived from an EMBL/GenBank/DDBJ whole genome shotgun (WGS) entry which is preliminary data.</text>
</comment>
<organism evidence="2 3">
    <name type="scientific">Podospora aff. communis PSN243</name>
    <dbReference type="NCBI Taxonomy" id="3040156"/>
    <lineage>
        <taxon>Eukaryota</taxon>
        <taxon>Fungi</taxon>
        <taxon>Dikarya</taxon>
        <taxon>Ascomycota</taxon>
        <taxon>Pezizomycotina</taxon>
        <taxon>Sordariomycetes</taxon>
        <taxon>Sordariomycetidae</taxon>
        <taxon>Sordariales</taxon>
        <taxon>Podosporaceae</taxon>
        <taxon>Podospora</taxon>
    </lineage>
</organism>
<evidence type="ECO:0000256" key="1">
    <source>
        <dbReference type="ARBA" id="ARBA00038158"/>
    </source>
</evidence>
<dbReference type="GO" id="GO:0008168">
    <property type="term" value="F:methyltransferase activity"/>
    <property type="evidence" value="ECO:0007669"/>
    <property type="project" value="UniProtKB-KW"/>
</dbReference>
<dbReference type="SUPFAM" id="SSF53335">
    <property type="entry name" value="S-adenosyl-L-methionine-dependent methyltransferases"/>
    <property type="match status" value="1"/>
</dbReference>
<accession>A0AAV9GCQ1</accession>
<name>A0AAV9GCQ1_9PEZI</name>
<dbReference type="InterPro" id="IPR029063">
    <property type="entry name" value="SAM-dependent_MTases_sf"/>
</dbReference>
<reference evidence="2" key="2">
    <citation type="submission" date="2023-05" db="EMBL/GenBank/DDBJ databases">
        <authorList>
            <consortium name="Lawrence Berkeley National Laboratory"/>
            <person name="Steindorff A."/>
            <person name="Hensen N."/>
            <person name="Bonometti L."/>
            <person name="Westerberg I."/>
            <person name="Brannstrom I.O."/>
            <person name="Guillou S."/>
            <person name="Cros-Aarteil S."/>
            <person name="Calhoun S."/>
            <person name="Haridas S."/>
            <person name="Kuo A."/>
            <person name="Mondo S."/>
            <person name="Pangilinan J."/>
            <person name="Riley R."/>
            <person name="Labutti K."/>
            <person name="Andreopoulos B."/>
            <person name="Lipzen A."/>
            <person name="Chen C."/>
            <person name="Yanf M."/>
            <person name="Daum C."/>
            <person name="Ng V."/>
            <person name="Clum A."/>
            <person name="Ohm R."/>
            <person name="Martin F."/>
            <person name="Silar P."/>
            <person name="Natvig D."/>
            <person name="Lalanne C."/>
            <person name="Gautier V."/>
            <person name="Ament-Velasquez S.L."/>
            <person name="Kruys A."/>
            <person name="Hutchinson M.I."/>
            <person name="Powell A.J."/>
            <person name="Barry K."/>
            <person name="Miller A.N."/>
            <person name="Grigoriev I.V."/>
            <person name="Debuchy R."/>
            <person name="Gladieux P."/>
            <person name="Thoren M.H."/>
            <person name="Johannesson H."/>
        </authorList>
    </citation>
    <scope>NUCLEOTIDE SEQUENCE</scope>
    <source>
        <strain evidence="2">PSN243</strain>
    </source>
</reference>
<keyword evidence="2" id="KW-0489">Methyltransferase</keyword>
<dbReference type="PANTHER" id="PTHR43591:SF10">
    <property type="entry name" value="ABC TRANSMEMBRANE TYPE-1 DOMAIN-CONTAINING PROTEIN-RELATED"/>
    <property type="match status" value="1"/>
</dbReference>
<sequence length="350" mass="39472">MSADAVGDAILPAAYWEERHVADDADSSLGDDLKSSTASVTSSVLAYRTLHGRRYHSDRVTDGDYWGPNDEQHSQSVDLVHHCLCLVFDGKLTMAPLEKDKVKNVVDIGTGTGIWAIDFADEYPDCQVVGTDISPIQPTWVPPNCRFEIEDATKPWTFAPESFDFIHMRYMYGSVVDWNALFAEMYRATKPGGWVETMEPSSQFESDNNTVVEGTALYEWGKVFYEAGRKSGRTFSVVEDGIQEKGLKAAGFVDVKVIEGKSPLNGYMKEKKWKEIGMYSQVAFEQDIEGYALFIFTHVMGWTPEQTRVYAAAFRKQLRDPNCHPYFRYKVVIGRKPEKKAEEKAAETTT</sequence>
<dbReference type="Pfam" id="PF13489">
    <property type="entry name" value="Methyltransf_23"/>
    <property type="match status" value="1"/>
</dbReference>
<dbReference type="PANTHER" id="PTHR43591">
    <property type="entry name" value="METHYLTRANSFERASE"/>
    <property type="match status" value="1"/>
</dbReference>